<feature type="domain" description="Glycosyl transferase family 1" evidence="2">
    <location>
        <begin position="227"/>
        <end position="367"/>
    </location>
</feature>
<dbReference type="RefSeq" id="WP_073388810.1">
    <property type="nucleotide sequence ID" value="NZ_FQXK01000026.1"/>
</dbReference>
<gene>
    <name evidence="4" type="ORF">SAMN02745229_02896</name>
</gene>
<name>A0A1M6A6J4_BUTFI</name>
<dbReference type="AlphaFoldDB" id="A0A1M6A6J4"/>
<dbReference type="InterPro" id="IPR028098">
    <property type="entry name" value="Glyco_trans_4-like_N"/>
</dbReference>
<dbReference type="Gene3D" id="3.40.50.2000">
    <property type="entry name" value="Glycogen Phosphorylase B"/>
    <property type="match status" value="2"/>
</dbReference>
<reference evidence="5" key="1">
    <citation type="submission" date="2016-11" db="EMBL/GenBank/DDBJ databases">
        <authorList>
            <person name="Varghese N."/>
            <person name="Submissions S."/>
        </authorList>
    </citation>
    <scope>NUCLEOTIDE SEQUENCE [LARGE SCALE GENOMIC DNA]</scope>
    <source>
        <strain evidence="5">DSM 3071</strain>
    </source>
</reference>
<dbReference type="Proteomes" id="UP000184278">
    <property type="component" value="Unassembled WGS sequence"/>
</dbReference>
<keyword evidence="1 4" id="KW-0808">Transferase</keyword>
<dbReference type="GeneID" id="89511296"/>
<evidence type="ECO:0000259" key="2">
    <source>
        <dbReference type="Pfam" id="PF00534"/>
    </source>
</evidence>
<sequence length="411" mass="46612">MTKTKLIQINTVCNTSTGHIMGDIARGANEAGFDTMIIYGRRMPFDDLNCVKVGNSAFFWLHVALTTAFDLQGLGSILITRKIVNILRRENPDIIHLHNIHGYYLNYPILFKYLRDEFKGRVFWTLHDCWAFTGHCAHYVAAGCDKWKTGCSHCPCKNEYPISWGLDSSKGNYTRKKKLFSGISNMTLIVPSDWLKSQVQESFLKDYRTIVVNNGIDVKRFSYNKCEDIRAKYGIAEDKKIILGVSSVWNRKKGFDDFIKLSEVLPDDYVIVLVGLSPSQKVTLPKNIVGVVKTADQDELIKLYSEAYIFMNPSLEESFSLVTVEAMSCGLPAIVLDTSAVGDLVRPEVGVVLHEHESEDYLNAIKHIDDKLKAGEYDRSSISEYAGRYSKASMINSMLKIYNENRDKDYE</sequence>
<protein>
    <submittedName>
        <fullName evidence="4">Glycosyltransferase involved in cell wall bisynthesis</fullName>
    </submittedName>
</protein>
<proteinExistence type="predicted"/>
<evidence type="ECO:0000313" key="5">
    <source>
        <dbReference type="Proteomes" id="UP000184278"/>
    </source>
</evidence>
<feature type="domain" description="Glycosyltransferase subfamily 4-like N-terminal" evidence="3">
    <location>
        <begin position="23"/>
        <end position="220"/>
    </location>
</feature>
<dbReference type="Pfam" id="PF13439">
    <property type="entry name" value="Glyco_transf_4"/>
    <property type="match status" value="1"/>
</dbReference>
<dbReference type="STRING" id="1121131.SAMN02745229_02896"/>
<organism evidence="4 5">
    <name type="scientific">Butyrivibrio fibrisolvens DSM 3071</name>
    <dbReference type="NCBI Taxonomy" id="1121131"/>
    <lineage>
        <taxon>Bacteria</taxon>
        <taxon>Bacillati</taxon>
        <taxon>Bacillota</taxon>
        <taxon>Clostridia</taxon>
        <taxon>Lachnospirales</taxon>
        <taxon>Lachnospiraceae</taxon>
        <taxon>Butyrivibrio</taxon>
    </lineage>
</organism>
<dbReference type="GO" id="GO:0016757">
    <property type="term" value="F:glycosyltransferase activity"/>
    <property type="evidence" value="ECO:0007669"/>
    <property type="project" value="InterPro"/>
</dbReference>
<evidence type="ECO:0000313" key="4">
    <source>
        <dbReference type="EMBL" id="SHI32055.1"/>
    </source>
</evidence>
<evidence type="ECO:0000256" key="1">
    <source>
        <dbReference type="ARBA" id="ARBA00022679"/>
    </source>
</evidence>
<dbReference type="SUPFAM" id="SSF53756">
    <property type="entry name" value="UDP-Glycosyltransferase/glycogen phosphorylase"/>
    <property type="match status" value="1"/>
</dbReference>
<accession>A0A1M6A6J4</accession>
<dbReference type="EMBL" id="FQXK01000026">
    <property type="protein sequence ID" value="SHI32055.1"/>
    <property type="molecule type" value="Genomic_DNA"/>
</dbReference>
<dbReference type="InterPro" id="IPR001296">
    <property type="entry name" value="Glyco_trans_1"/>
</dbReference>
<dbReference type="Pfam" id="PF00534">
    <property type="entry name" value="Glycos_transf_1"/>
    <property type="match status" value="1"/>
</dbReference>
<dbReference type="PANTHER" id="PTHR46401:SF2">
    <property type="entry name" value="GLYCOSYLTRANSFERASE WBBK-RELATED"/>
    <property type="match status" value="1"/>
</dbReference>
<dbReference type="OrthoDB" id="9768685at2"/>
<dbReference type="PANTHER" id="PTHR46401">
    <property type="entry name" value="GLYCOSYLTRANSFERASE WBBK-RELATED"/>
    <property type="match status" value="1"/>
</dbReference>
<keyword evidence="5" id="KW-1185">Reference proteome</keyword>
<evidence type="ECO:0000259" key="3">
    <source>
        <dbReference type="Pfam" id="PF13439"/>
    </source>
</evidence>